<comment type="caution">
    <text evidence="9">The sequence shown here is derived from an EMBL/GenBank/DDBJ whole genome shotgun (WGS) entry which is preliminary data.</text>
</comment>
<keyword evidence="4" id="KW-0572">Peptidoglycan-anchor</keyword>
<dbReference type="EMBL" id="JAAMOX010000001">
    <property type="protein sequence ID" value="NIH53548.1"/>
    <property type="molecule type" value="Genomic_DNA"/>
</dbReference>
<evidence type="ECO:0000256" key="6">
    <source>
        <dbReference type="SAM" id="Phobius"/>
    </source>
</evidence>
<name>A0A7X5R0W8_9MICO</name>
<evidence type="ECO:0000256" key="3">
    <source>
        <dbReference type="ARBA" id="ARBA00022729"/>
    </source>
</evidence>
<dbReference type="InterPro" id="IPR019931">
    <property type="entry name" value="LPXTG_anchor"/>
</dbReference>
<dbReference type="Proteomes" id="UP000541033">
    <property type="component" value="Unassembled WGS sequence"/>
</dbReference>
<dbReference type="RefSeq" id="WP_167149246.1">
    <property type="nucleotide sequence ID" value="NZ_JAAMOX010000001.1"/>
</dbReference>
<evidence type="ECO:0000313" key="9">
    <source>
        <dbReference type="EMBL" id="NIH53548.1"/>
    </source>
</evidence>
<feature type="region of interest" description="Disordered" evidence="5">
    <location>
        <begin position="421"/>
        <end position="444"/>
    </location>
</feature>
<evidence type="ECO:0000256" key="1">
    <source>
        <dbReference type="ARBA" id="ARBA00022512"/>
    </source>
</evidence>
<reference evidence="9 10" key="1">
    <citation type="submission" date="2020-02" db="EMBL/GenBank/DDBJ databases">
        <title>Sequencing the genomes of 1000 actinobacteria strains.</title>
        <authorList>
            <person name="Klenk H.-P."/>
        </authorList>
    </citation>
    <scope>NUCLEOTIDE SEQUENCE [LARGE SCALE GENOMIC DNA]</scope>
    <source>
        <strain evidence="9 10">DSM 27960</strain>
    </source>
</reference>
<evidence type="ECO:0000256" key="4">
    <source>
        <dbReference type="ARBA" id="ARBA00023088"/>
    </source>
</evidence>
<dbReference type="PROSITE" id="PS50847">
    <property type="entry name" value="GRAM_POS_ANCHORING"/>
    <property type="match status" value="1"/>
</dbReference>
<evidence type="ECO:0000256" key="7">
    <source>
        <dbReference type="SAM" id="SignalP"/>
    </source>
</evidence>
<feature type="domain" description="Gram-positive cocci surface proteins LPxTG" evidence="8">
    <location>
        <begin position="453"/>
        <end position="486"/>
    </location>
</feature>
<dbReference type="AlphaFoldDB" id="A0A7X5R0W8"/>
<protein>
    <submittedName>
        <fullName evidence="9">LPXTG-motif cell wall-anchored protein</fullName>
    </submittedName>
</protein>
<sequence length="486" mass="50279">MFKNDVLRPFGAPRNIHWGRKTVALAFATLLTGGATLLGATAPASADIPATPKAAVFEAPACAGTTDFDPAQSGATVNNLQSVFGKRLDAFNEGRVIPLYDSYGGTNASEPDNDGFIQYAYPPLCGTRYVASADDGSASNGAVSEWMYCTDRSFHACGGVGTDGGILDDDNLPVDPMQELPVNPKLTADQERLISYLVQQGHSYAGVGDQSWGGATEARSDAGTNERTALQTLVWCISDAPKPAEQAAVPQNGFTQTCNAVMPQAEQARLLALIPAVAEVHLDFSQAQTTFTVGEVARVSLTTNVYNQPIEFASNTAGSIVACQGSNVQVTGTTITVPGTDSAVDTTVELCYTATEPGSVELSVEAQPASTSHVSWNQSSNAGATIPCQVFAAYNEARFESVSDRAAATFIAAVIPTTTPATPALETPAVTTPATTPAGSNATTPATASGAMLASTGVETNVGLWVAAAALLGGLMLLLVRRRSEA</sequence>
<keyword evidence="3 7" id="KW-0732">Signal</keyword>
<gene>
    <name evidence="9" type="ORF">FHX76_001416</name>
</gene>
<accession>A0A7X5R0W8</accession>
<organism evidence="9 10">
    <name type="scientific">Lysinibacter cavernae</name>
    <dbReference type="NCBI Taxonomy" id="1640652"/>
    <lineage>
        <taxon>Bacteria</taxon>
        <taxon>Bacillati</taxon>
        <taxon>Actinomycetota</taxon>
        <taxon>Actinomycetes</taxon>
        <taxon>Micrococcales</taxon>
        <taxon>Microbacteriaceae</taxon>
        <taxon>Lysinibacter</taxon>
    </lineage>
</organism>
<keyword evidence="6" id="KW-0812">Transmembrane</keyword>
<keyword evidence="1" id="KW-0134">Cell wall</keyword>
<keyword evidence="6" id="KW-0472">Membrane</keyword>
<keyword evidence="2" id="KW-0964">Secreted</keyword>
<feature type="chain" id="PRO_5039301109" evidence="7">
    <location>
        <begin position="47"/>
        <end position="486"/>
    </location>
</feature>
<evidence type="ECO:0000256" key="2">
    <source>
        <dbReference type="ARBA" id="ARBA00022525"/>
    </source>
</evidence>
<proteinExistence type="predicted"/>
<feature type="compositionally biased region" description="Low complexity" evidence="5">
    <location>
        <begin position="421"/>
        <end position="438"/>
    </location>
</feature>
<evidence type="ECO:0000313" key="10">
    <source>
        <dbReference type="Proteomes" id="UP000541033"/>
    </source>
</evidence>
<evidence type="ECO:0000259" key="8">
    <source>
        <dbReference type="PROSITE" id="PS50847"/>
    </source>
</evidence>
<evidence type="ECO:0000256" key="5">
    <source>
        <dbReference type="SAM" id="MobiDB-lite"/>
    </source>
</evidence>
<keyword evidence="10" id="KW-1185">Reference proteome</keyword>
<feature type="signal peptide" evidence="7">
    <location>
        <begin position="1"/>
        <end position="46"/>
    </location>
</feature>
<feature type="transmembrane region" description="Helical" evidence="6">
    <location>
        <begin position="462"/>
        <end position="480"/>
    </location>
</feature>
<keyword evidence="6" id="KW-1133">Transmembrane helix</keyword>
<dbReference type="NCBIfam" id="TIGR01167">
    <property type="entry name" value="LPXTG_anchor"/>
    <property type="match status" value="1"/>
</dbReference>